<dbReference type="PANTHER" id="PTHR12170:SF3">
    <property type="entry name" value="GH10162P"/>
    <property type="match status" value="1"/>
</dbReference>
<dbReference type="InterPro" id="IPR027370">
    <property type="entry name" value="Znf-RING_euk"/>
</dbReference>
<protein>
    <recommendedName>
        <fullName evidence="8">GID complex catalytic subunit 2</fullName>
    </recommendedName>
    <alternativeName>
        <fullName evidence="7">Glucose-induced degradation protein 2</fullName>
    </alternativeName>
</protein>
<evidence type="ECO:0000256" key="3">
    <source>
        <dbReference type="ARBA" id="ARBA00022723"/>
    </source>
</evidence>
<dbReference type="Pfam" id="PF13445">
    <property type="entry name" value="zf-RING_UBOX"/>
    <property type="match status" value="1"/>
</dbReference>
<dbReference type="GO" id="GO:0005737">
    <property type="term" value="C:cytoplasm"/>
    <property type="evidence" value="ECO:0007669"/>
    <property type="project" value="UniProtKB-SubCell"/>
</dbReference>
<dbReference type="GO" id="GO:0061630">
    <property type="term" value="F:ubiquitin protein ligase activity"/>
    <property type="evidence" value="ECO:0007669"/>
    <property type="project" value="InterPro"/>
</dbReference>
<evidence type="ECO:0000256" key="4">
    <source>
        <dbReference type="ARBA" id="ARBA00022771"/>
    </source>
</evidence>
<comment type="similarity">
    <text evidence="6">Belongs to the RMD5/GID2 family.</text>
</comment>
<dbReference type="GO" id="GO:0034657">
    <property type="term" value="C:GID complex"/>
    <property type="evidence" value="ECO:0007669"/>
    <property type="project" value="TreeGrafter"/>
</dbReference>
<dbReference type="InterPro" id="IPR037683">
    <property type="entry name" value="Rmd5_dRing"/>
</dbReference>
<keyword evidence="13" id="KW-1185">Reference proteome</keyword>
<feature type="zinc finger region" description="RING-Gid-type" evidence="9">
    <location>
        <begin position="325"/>
        <end position="367"/>
    </location>
</feature>
<dbReference type="AlphaFoldDB" id="A0A067TGU8"/>
<dbReference type="PANTHER" id="PTHR12170">
    <property type="entry name" value="MACROPHAGE ERYTHROBLAST ATTACHER-RELATED"/>
    <property type="match status" value="1"/>
</dbReference>
<dbReference type="InterPro" id="IPR024964">
    <property type="entry name" value="CTLH/CRA"/>
</dbReference>
<dbReference type="EMBL" id="KL142370">
    <property type="protein sequence ID" value="KDR81562.1"/>
    <property type="molecule type" value="Genomic_DNA"/>
</dbReference>
<sequence>MDSLLKELTKLEKLTAPNGKGPSIGQSLDSLLWSLQAAKEAFLAGSCTEDDLKQLAQVVEAKKREVDERQKEVYSVLSRLGKALDKKFTAPLPSYSDLFSSASSVTALERTIALHLLRTGQFEVAETFLQESNIKISEDLRNQFVDLHQILRNQDIVPALRWAKSHQSFLQSRNSPLEFYLHRSQYIRLLLSSHPPNPLSAISYANENLRPFYKEHEFEFRRLMACVAFLPLSKLQASIYKDLALPTLHFDLEPLFAKEYCASLGMSRQVPLRVVGDIGGGGALARIEKGRKVMGDRKGEWSQMDELPIEIPLSSDNRYHSIFACLVSKEQSTETNPPMMMTCGHVISKDSLQKLNKSGGRSKCPYCPVETMIGAAQRIYL</sequence>
<dbReference type="CDD" id="cd16652">
    <property type="entry name" value="dRING_Rmd5p-like"/>
    <property type="match status" value="1"/>
</dbReference>
<keyword evidence="2" id="KW-0963">Cytoplasm</keyword>
<evidence type="ECO:0000313" key="13">
    <source>
        <dbReference type="Proteomes" id="UP000027222"/>
    </source>
</evidence>
<dbReference type="InterPro" id="IPR006595">
    <property type="entry name" value="CTLH_C"/>
</dbReference>
<dbReference type="PROSITE" id="PS51867">
    <property type="entry name" value="ZF_RING_GID"/>
    <property type="match status" value="1"/>
</dbReference>
<reference evidence="13" key="1">
    <citation type="journal article" date="2014" name="Proc. Natl. Acad. Sci. U.S.A.">
        <title>Extensive sampling of basidiomycete genomes demonstrates inadequacy of the white-rot/brown-rot paradigm for wood decay fungi.</title>
        <authorList>
            <person name="Riley R."/>
            <person name="Salamov A.A."/>
            <person name="Brown D.W."/>
            <person name="Nagy L.G."/>
            <person name="Floudas D."/>
            <person name="Held B.W."/>
            <person name="Levasseur A."/>
            <person name="Lombard V."/>
            <person name="Morin E."/>
            <person name="Otillar R."/>
            <person name="Lindquist E.A."/>
            <person name="Sun H."/>
            <person name="LaButti K.M."/>
            <person name="Schmutz J."/>
            <person name="Jabbour D."/>
            <person name="Luo H."/>
            <person name="Baker S.E."/>
            <person name="Pisabarro A.G."/>
            <person name="Walton J.D."/>
            <person name="Blanchette R.A."/>
            <person name="Henrissat B."/>
            <person name="Martin F."/>
            <person name="Cullen D."/>
            <person name="Hibbett D.S."/>
            <person name="Grigoriev I.V."/>
        </authorList>
    </citation>
    <scope>NUCLEOTIDE SEQUENCE [LARGE SCALE GENOMIC DNA]</scope>
    <source>
        <strain evidence="13">CBS 339.88</strain>
    </source>
</reference>
<dbReference type="STRING" id="685588.A0A067TGU8"/>
<evidence type="ECO:0000259" key="10">
    <source>
        <dbReference type="PROSITE" id="PS50897"/>
    </source>
</evidence>
<dbReference type="GO" id="GO:0008270">
    <property type="term" value="F:zinc ion binding"/>
    <property type="evidence" value="ECO:0007669"/>
    <property type="project" value="UniProtKB-KW"/>
</dbReference>
<dbReference type="GO" id="GO:0043161">
    <property type="term" value="P:proteasome-mediated ubiquitin-dependent protein catabolic process"/>
    <property type="evidence" value="ECO:0007669"/>
    <property type="project" value="InterPro"/>
</dbReference>
<feature type="domain" description="RING-Gid-type" evidence="11">
    <location>
        <begin position="325"/>
        <end position="367"/>
    </location>
</feature>
<evidence type="ECO:0000256" key="2">
    <source>
        <dbReference type="ARBA" id="ARBA00022490"/>
    </source>
</evidence>
<dbReference type="InterPro" id="IPR045098">
    <property type="entry name" value="Fyv10_fam"/>
</dbReference>
<dbReference type="Proteomes" id="UP000027222">
    <property type="component" value="Unassembled WGS sequence"/>
</dbReference>
<keyword evidence="5" id="KW-0862">Zinc</keyword>
<evidence type="ECO:0000256" key="9">
    <source>
        <dbReference type="PROSITE-ProRule" id="PRU01215"/>
    </source>
</evidence>
<dbReference type="PROSITE" id="PS50897">
    <property type="entry name" value="CTLH"/>
    <property type="match status" value="1"/>
</dbReference>
<evidence type="ECO:0000256" key="1">
    <source>
        <dbReference type="ARBA" id="ARBA00004496"/>
    </source>
</evidence>
<dbReference type="FunFam" id="3.30.40.10:FF:000143">
    <property type="entry name" value="Regulator of gluconeogenesis Rmd5"/>
    <property type="match status" value="1"/>
</dbReference>
<feature type="domain" description="CTLH" evidence="10">
    <location>
        <begin position="151"/>
        <end position="197"/>
    </location>
</feature>
<keyword evidence="4 9" id="KW-0863">Zinc-finger</keyword>
<organism evidence="12 13">
    <name type="scientific">Galerina marginata (strain CBS 339.88)</name>
    <dbReference type="NCBI Taxonomy" id="685588"/>
    <lineage>
        <taxon>Eukaryota</taxon>
        <taxon>Fungi</taxon>
        <taxon>Dikarya</taxon>
        <taxon>Basidiomycota</taxon>
        <taxon>Agaricomycotina</taxon>
        <taxon>Agaricomycetes</taxon>
        <taxon>Agaricomycetidae</taxon>
        <taxon>Agaricales</taxon>
        <taxon>Agaricineae</taxon>
        <taxon>Strophariaceae</taxon>
        <taxon>Galerina</taxon>
    </lineage>
</organism>
<keyword evidence="3" id="KW-0479">Metal-binding</keyword>
<dbReference type="SUPFAM" id="SSF57850">
    <property type="entry name" value="RING/U-box"/>
    <property type="match status" value="1"/>
</dbReference>
<name>A0A067TGU8_GALM3</name>
<dbReference type="InterPro" id="IPR013083">
    <property type="entry name" value="Znf_RING/FYVE/PHD"/>
</dbReference>
<evidence type="ECO:0000256" key="7">
    <source>
        <dbReference type="ARBA" id="ARBA00075398"/>
    </source>
</evidence>
<comment type="subcellular location">
    <subcellularLocation>
        <location evidence="1">Cytoplasm</location>
    </subcellularLocation>
</comment>
<dbReference type="InterPro" id="IPR044063">
    <property type="entry name" value="ZF_RING_GID"/>
</dbReference>
<proteinExistence type="inferred from homology"/>
<evidence type="ECO:0000259" key="11">
    <source>
        <dbReference type="PROSITE" id="PS51867"/>
    </source>
</evidence>
<dbReference type="OrthoDB" id="1933281at2759"/>
<dbReference type="Gene3D" id="3.30.40.10">
    <property type="entry name" value="Zinc/RING finger domain, C3HC4 (zinc finger)"/>
    <property type="match status" value="1"/>
</dbReference>
<evidence type="ECO:0000256" key="8">
    <source>
        <dbReference type="ARBA" id="ARBA00080744"/>
    </source>
</evidence>
<gene>
    <name evidence="12" type="ORF">GALMADRAFT_239586</name>
</gene>
<evidence type="ECO:0000256" key="5">
    <source>
        <dbReference type="ARBA" id="ARBA00022833"/>
    </source>
</evidence>
<dbReference type="GO" id="GO:0005634">
    <property type="term" value="C:nucleus"/>
    <property type="evidence" value="ECO:0007669"/>
    <property type="project" value="TreeGrafter"/>
</dbReference>
<dbReference type="Pfam" id="PF10607">
    <property type="entry name" value="CTLH"/>
    <property type="match status" value="1"/>
</dbReference>
<accession>A0A067TGU8</accession>
<evidence type="ECO:0000256" key="6">
    <source>
        <dbReference type="ARBA" id="ARBA00061136"/>
    </source>
</evidence>
<evidence type="ECO:0000313" key="12">
    <source>
        <dbReference type="EMBL" id="KDR81562.1"/>
    </source>
</evidence>
<dbReference type="HOGENOM" id="CLU_020227_4_0_1"/>